<organism evidence="1">
    <name type="scientific">Culex pipiens</name>
    <name type="common">House mosquito</name>
    <dbReference type="NCBI Taxonomy" id="7175"/>
    <lineage>
        <taxon>Eukaryota</taxon>
        <taxon>Metazoa</taxon>
        <taxon>Ecdysozoa</taxon>
        <taxon>Arthropoda</taxon>
        <taxon>Hexapoda</taxon>
        <taxon>Insecta</taxon>
        <taxon>Pterygota</taxon>
        <taxon>Neoptera</taxon>
        <taxon>Endopterygota</taxon>
        <taxon>Diptera</taxon>
        <taxon>Nematocera</taxon>
        <taxon>Culicoidea</taxon>
        <taxon>Culicidae</taxon>
        <taxon>Culicinae</taxon>
        <taxon>Culicini</taxon>
        <taxon>Culex</taxon>
        <taxon>Culex</taxon>
    </lineage>
</organism>
<dbReference type="AlphaFoldDB" id="A0A8D8ETY3"/>
<protein>
    <submittedName>
        <fullName evidence="1">(northern house mosquito) hypothetical protein</fullName>
    </submittedName>
</protein>
<name>A0A8D8ETY3_CULPI</name>
<evidence type="ECO:0000313" key="1">
    <source>
        <dbReference type="EMBL" id="CAG6447146.1"/>
    </source>
</evidence>
<dbReference type="EMBL" id="HBUE01008464">
    <property type="protein sequence ID" value="CAG6447146.1"/>
    <property type="molecule type" value="Transcribed_RNA"/>
</dbReference>
<accession>A0A8D8ETY3</accession>
<sequence length="113" mass="12724">MRSIQFAFGSCVYAALRIIVTDPDTLVRINQLTRSEVHLGLPNLQVEMVVQQSEANPGHDVPLRHVQIVQIQAAVVAVQRVVITTDTNIRRKQVIVVWFSPLQRAVVDLSSWQ</sequence>
<reference evidence="1" key="1">
    <citation type="submission" date="2021-05" db="EMBL/GenBank/DDBJ databases">
        <authorList>
            <person name="Alioto T."/>
            <person name="Alioto T."/>
            <person name="Gomez Garrido J."/>
        </authorList>
    </citation>
    <scope>NUCLEOTIDE SEQUENCE</scope>
</reference>
<proteinExistence type="predicted"/>